<proteinExistence type="predicted"/>
<reference evidence="1 2" key="1">
    <citation type="journal article" date="2017" name="Mol. Biol. Evol.">
        <title>The 4-celled Tetrabaena socialis nuclear genome reveals the essential components for genetic control of cell number at the origin of multicellularity in the volvocine lineage.</title>
        <authorList>
            <person name="Featherston J."/>
            <person name="Arakaki Y."/>
            <person name="Hanschen E.R."/>
            <person name="Ferris P.J."/>
            <person name="Michod R.E."/>
            <person name="Olson B.J.S.C."/>
            <person name="Nozaki H."/>
            <person name="Durand P.M."/>
        </authorList>
    </citation>
    <scope>NUCLEOTIDE SEQUENCE [LARGE SCALE GENOMIC DNA]</scope>
    <source>
        <strain evidence="1 2">NIES-571</strain>
    </source>
</reference>
<comment type="caution">
    <text evidence="1">The sequence shown here is derived from an EMBL/GenBank/DDBJ whole genome shotgun (WGS) entry which is preliminary data.</text>
</comment>
<evidence type="ECO:0000313" key="2">
    <source>
        <dbReference type="Proteomes" id="UP000236333"/>
    </source>
</evidence>
<accession>A0A2J8A7G7</accession>
<dbReference type="Proteomes" id="UP000236333">
    <property type="component" value="Unassembled WGS sequence"/>
</dbReference>
<keyword evidence="2" id="KW-1185">Reference proteome</keyword>
<gene>
    <name evidence="1" type="ORF">TSOC_004972</name>
</gene>
<dbReference type="EMBL" id="PGGS01000129">
    <property type="protein sequence ID" value="PNH08445.1"/>
    <property type="molecule type" value="Genomic_DNA"/>
</dbReference>
<dbReference type="AlphaFoldDB" id="A0A2J8A7G7"/>
<protein>
    <submittedName>
        <fullName evidence="1">Uncharacterized protein</fullName>
    </submittedName>
</protein>
<name>A0A2J8A7G7_9CHLO</name>
<organism evidence="1 2">
    <name type="scientific">Tetrabaena socialis</name>
    <dbReference type="NCBI Taxonomy" id="47790"/>
    <lineage>
        <taxon>Eukaryota</taxon>
        <taxon>Viridiplantae</taxon>
        <taxon>Chlorophyta</taxon>
        <taxon>core chlorophytes</taxon>
        <taxon>Chlorophyceae</taxon>
        <taxon>CS clade</taxon>
        <taxon>Chlamydomonadales</taxon>
        <taxon>Tetrabaenaceae</taxon>
        <taxon>Tetrabaena</taxon>
    </lineage>
</organism>
<evidence type="ECO:0000313" key="1">
    <source>
        <dbReference type="EMBL" id="PNH08445.1"/>
    </source>
</evidence>
<sequence length="30" mass="3174">MSSFYSPLFGPFYTLPPSACSLPSPPHTSG</sequence>